<organism evidence="5 6">
    <name type="scientific">Coprococcus catus</name>
    <dbReference type="NCBI Taxonomy" id="116085"/>
    <lineage>
        <taxon>Bacteria</taxon>
        <taxon>Bacillati</taxon>
        <taxon>Bacillota</taxon>
        <taxon>Clostridia</taxon>
        <taxon>Lachnospirales</taxon>
        <taxon>Lachnospiraceae</taxon>
        <taxon>Coprococcus</taxon>
    </lineage>
</organism>
<dbReference type="SUPFAM" id="SSF48452">
    <property type="entry name" value="TPR-like"/>
    <property type="match status" value="2"/>
</dbReference>
<accession>A0A3E2XJY9</accession>
<sequence>MNCIKCNMPLENVYVCPHCGHVDKVAKKIIYSSNWHYNQGLAKAKVRDLSGAVTSLSQSLKYNKRNIDARNLLGLIYYQMGEIVAALSEWVISVHFQERNNIAADYIQAIQNNPAKLKAANKVIQKYNLALSYMQENNADLAIIELKRVVNMSPTYIRAYQLLGLLYMQRKQYAAARKVLMRAVKVDRNNMTTLRYLKEVNRLHGKPEKNQHGRKEEFMQINDPNPIVIEEGSGQNYADYNTGFLSFINILIGIVIGAAVIWLLIVPSITKTKASEYNQAVVEYSAQISERNKNIDDLQNQITDLKSQLAQYETTASNTVDDAGASEQKLIEAASNYLQQNLQDAGMLIAEIEPAAITNAQEKKIYNIIKEATKSSVTETLYANGKDSFDKKDYVGAIDGMTKVLRMDDSYSYAVFYMGRSYQLLGDTGNAAGYYKRLIQSYPNSDLIDDARKYLNQLGDTSSIDAVDISSSDTSDTTDSSDNSSDSSDNSSDSGDNSNDSSDNTGDNTGDGLSDNGDGSGE</sequence>
<dbReference type="RefSeq" id="WP_117540876.1">
    <property type="nucleotide sequence ID" value="NZ_QVFD01000012.1"/>
</dbReference>
<dbReference type="PROSITE" id="PS50005">
    <property type="entry name" value="TPR"/>
    <property type="match status" value="2"/>
</dbReference>
<feature type="repeat" description="TPR" evidence="1">
    <location>
        <begin position="412"/>
        <end position="445"/>
    </location>
</feature>
<dbReference type="Pfam" id="PF14559">
    <property type="entry name" value="TPR_19"/>
    <property type="match status" value="1"/>
</dbReference>
<dbReference type="InterPro" id="IPR019734">
    <property type="entry name" value="TPR_rpt"/>
</dbReference>
<keyword evidence="1" id="KW-0802">TPR repeat</keyword>
<dbReference type="Pfam" id="PF13432">
    <property type="entry name" value="TPR_16"/>
    <property type="match status" value="1"/>
</dbReference>
<dbReference type="AlphaFoldDB" id="A0A3E2XJY9"/>
<dbReference type="Gene3D" id="1.25.40.10">
    <property type="entry name" value="Tetratricopeptide repeat domain"/>
    <property type="match status" value="3"/>
</dbReference>
<keyword evidence="4" id="KW-0472">Membrane</keyword>
<dbReference type="Proteomes" id="UP000261231">
    <property type="component" value="Unassembled WGS sequence"/>
</dbReference>
<comment type="caution">
    <text evidence="5">The sequence shown here is derived from an EMBL/GenBank/DDBJ whole genome shotgun (WGS) entry which is preliminary data.</text>
</comment>
<evidence type="ECO:0000313" key="6">
    <source>
        <dbReference type="Proteomes" id="UP000261231"/>
    </source>
</evidence>
<name>A0A3E2XJY9_9FIRM</name>
<evidence type="ECO:0000313" key="5">
    <source>
        <dbReference type="EMBL" id="RGC45180.1"/>
    </source>
</evidence>
<feature type="region of interest" description="Disordered" evidence="3">
    <location>
        <begin position="466"/>
        <end position="522"/>
    </location>
</feature>
<protein>
    <recommendedName>
        <fullName evidence="7">Tetratricopeptide repeat protein</fullName>
    </recommendedName>
</protein>
<evidence type="ECO:0008006" key="7">
    <source>
        <dbReference type="Google" id="ProtNLM"/>
    </source>
</evidence>
<feature type="transmembrane region" description="Helical" evidence="4">
    <location>
        <begin position="244"/>
        <end position="265"/>
    </location>
</feature>
<gene>
    <name evidence="5" type="ORF">DW747_12020</name>
</gene>
<dbReference type="OrthoDB" id="9791784at2"/>
<dbReference type="InterPro" id="IPR011990">
    <property type="entry name" value="TPR-like_helical_dom_sf"/>
</dbReference>
<keyword evidence="4" id="KW-1133">Transmembrane helix</keyword>
<feature type="coiled-coil region" evidence="2">
    <location>
        <begin position="281"/>
        <end position="315"/>
    </location>
</feature>
<reference evidence="5 6" key="1">
    <citation type="submission" date="2018-08" db="EMBL/GenBank/DDBJ databases">
        <title>A genome reference for cultivated species of the human gut microbiota.</title>
        <authorList>
            <person name="Zou Y."/>
            <person name="Xue W."/>
            <person name="Luo G."/>
        </authorList>
    </citation>
    <scope>NUCLEOTIDE SEQUENCE [LARGE SCALE GENOMIC DNA]</scope>
    <source>
        <strain evidence="5 6">AM28-39</strain>
    </source>
</reference>
<keyword evidence="4" id="KW-0812">Transmembrane</keyword>
<evidence type="ECO:0000256" key="3">
    <source>
        <dbReference type="SAM" id="MobiDB-lite"/>
    </source>
</evidence>
<evidence type="ECO:0000256" key="1">
    <source>
        <dbReference type="PROSITE-ProRule" id="PRU00339"/>
    </source>
</evidence>
<proteinExistence type="predicted"/>
<dbReference type="EMBL" id="QVFD01000012">
    <property type="protein sequence ID" value="RGC45180.1"/>
    <property type="molecule type" value="Genomic_DNA"/>
</dbReference>
<keyword evidence="2" id="KW-0175">Coiled coil</keyword>
<dbReference type="SMART" id="SM00028">
    <property type="entry name" value="TPR"/>
    <property type="match status" value="6"/>
</dbReference>
<keyword evidence="6" id="KW-1185">Reference proteome</keyword>
<evidence type="ECO:0000256" key="2">
    <source>
        <dbReference type="SAM" id="Coils"/>
    </source>
</evidence>
<dbReference type="Pfam" id="PF13174">
    <property type="entry name" value="TPR_6"/>
    <property type="match status" value="1"/>
</dbReference>
<feature type="repeat" description="TPR" evidence="1">
    <location>
        <begin position="157"/>
        <end position="190"/>
    </location>
</feature>
<evidence type="ECO:0000256" key="4">
    <source>
        <dbReference type="SAM" id="Phobius"/>
    </source>
</evidence>